<protein>
    <recommendedName>
        <fullName evidence="3">RuvC-like resolvase</fullName>
    </recommendedName>
</protein>
<dbReference type="Proteomes" id="UP000267142">
    <property type="component" value="Segment"/>
</dbReference>
<gene>
    <name evidence="1" type="primary">9</name>
    <name evidence="1" type="ORF">SEA_BURRO_9</name>
</gene>
<dbReference type="EMBL" id="MH825698">
    <property type="protein sequence ID" value="AYD86152.1"/>
    <property type="molecule type" value="Genomic_DNA"/>
</dbReference>
<evidence type="ECO:0000313" key="1">
    <source>
        <dbReference type="EMBL" id="AYD86152.1"/>
    </source>
</evidence>
<reference evidence="1 2" key="1">
    <citation type="submission" date="2018-08" db="EMBL/GenBank/DDBJ databases">
        <authorList>
            <person name="Solberg C.E."/>
            <person name="Bonilla J.A."/>
            <person name="Klyczek K."/>
            <person name="Garlena R.A."/>
            <person name="Russell D.A."/>
            <person name="Pope W.H."/>
            <person name="Jacobs-Sera D."/>
            <person name="Hatfull G.F."/>
        </authorList>
    </citation>
    <scope>NUCLEOTIDE SEQUENCE [LARGE SCALE GENOMIC DNA]</scope>
</reference>
<dbReference type="RefSeq" id="YP_009841628.1">
    <property type="nucleotide sequence ID" value="NC_048733.1"/>
</dbReference>
<evidence type="ECO:0008006" key="3">
    <source>
        <dbReference type="Google" id="ProtNLM"/>
    </source>
</evidence>
<sequence length="157" mass="17338">MTMIHLNGIDPGLVHTGIVSLQVDSQKRTHRVWHQVVDGPDVEAVRDSPILVGTRIFIEKYEDRGTVFETHAEMRKFETNISNALPGAKVMSNVGVKKVVTDKMLAILIGDLPATHHKDLESAARIMIAGGLKDPVVNSVLYHLMIDHLAGASWRTE</sequence>
<name>A0A386KL51_9CAUD</name>
<keyword evidence="2" id="KW-1185">Reference proteome</keyword>
<dbReference type="KEGG" id="vg:55611819"/>
<accession>A0A386KL51</accession>
<evidence type="ECO:0000313" key="2">
    <source>
        <dbReference type="Proteomes" id="UP000267142"/>
    </source>
</evidence>
<proteinExistence type="predicted"/>
<dbReference type="GeneID" id="55611819"/>
<organism evidence="1 2">
    <name type="scientific">Microbacterium phage Burro</name>
    <dbReference type="NCBI Taxonomy" id="2315703"/>
    <lineage>
        <taxon>Viruses</taxon>
        <taxon>Duplodnaviria</taxon>
        <taxon>Heunggongvirae</taxon>
        <taxon>Uroviricota</taxon>
        <taxon>Caudoviricetes</taxon>
        <taxon>Burrovirus</taxon>
        <taxon>Burrovirus burro</taxon>
    </lineage>
</organism>